<dbReference type="NCBIfam" id="TIGR00654">
    <property type="entry name" value="PhzF_family"/>
    <property type="match status" value="1"/>
</dbReference>
<gene>
    <name evidence="3" type="ORF">J2S55_008519</name>
</gene>
<accession>A0ABT9RIY5</accession>
<dbReference type="InterPro" id="IPR003719">
    <property type="entry name" value="Phenazine_PhzF-like"/>
</dbReference>
<comment type="caution">
    <text evidence="3">The sequence shown here is derived from an EMBL/GenBank/DDBJ whole genome shotgun (WGS) entry which is preliminary data.</text>
</comment>
<keyword evidence="4" id="KW-1185">Reference proteome</keyword>
<proteinExistence type="inferred from homology"/>
<protein>
    <submittedName>
        <fullName evidence="3">PhzF superfamily epimerase YddE/YHI9</fullName>
    </submittedName>
</protein>
<comment type="similarity">
    <text evidence="1">Belongs to the PhzF family.</text>
</comment>
<name>A0ABT9RIY5_9ACTN</name>
<reference evidence="3 4" key="1">
    <citation type="submission" date="2023-07" db="EMBL/GenBank/DDBJ databases">
        <title>Sequencing the genomes of 1000 actinobacteria strains.</title>
        <authorList>
            <person name="Klenk H.-P."/>
        </authorList>
    </citation>
    <scope>NUCLEOTIDE SEQUENCE [LARGE SCALE GENOMIC DNA]</scope>
    <source>
        <strain evidence="3 4">DSM 44109</strain>
    </source>
</reference>
<evidence type="ECO:0000313" key="3">
    <source>
        <dbReference type="EMBL" id="MDP9869253.1"/>
    </source>
</evidence>
<evidence type="ECO:0000256" key="1">
    <source>
        <dbReference type="ARBA" id="ARBA00008270"/>
    </source>
</evidence>
<evidence type="ECO:0000313" key="4">
    <source>
        <dbReference type="Proteomes" id="UP001230426"/>
    </source>
</evidence>
<dbReference type="SUPFAM" id="SSF54506">
    <property type="entry name" value="Diaminopimelate epimerase-like"/>
    <property type="match status" value="1"/>
</dbReference>
<keyword evidence="2" id="KW-0413">Isomerase</keyword>
<sequence>MNMISIPIFQVDAFTDRILWGNPAAVCPLEGWLPEAVMQAIALENNLPETAFIVRNGDAYDLRWFTPAAEVDLCGHATLGAAYVVLTHLRPDWDEVTFHSASGPLVVARHGDKFGLAFPALDLSPVEPPESLLRGLGAPAPSTVYRSMDYVAVYDTEDQVRSVVPDQVALSALDLRGVVITAPGAEADFCSRFFGPKLSIPEDPITGSAHCALVPYWARRLGKSRMRAQQFSPRLGRTHTISLDCGLDGDRVALSGAARQYMAGTIHLSEDDLDQNPEG</sequence>
<dbReference type="Proteomes" id="UP001230426">
    <property type="component" value="Unassembled WGS sequence"/>
</dbReference>
<dbReference type="Gene3D" id="3.10.310.10">
    <property type="entry name" value="Diaminopimelate Epimerase, Chain A, domain 1"/>
    <property type="match status" value="2"/>
</dbReference>
<dbReference type="PANTHER" id="PTHR13774:SF17">
    <property type="entry name" value="PHENAZINE BIOSYNTHESIS-LIKE DOMAIN-CONTAINING PROTEIN"/>
    <property type="match status" value="1"/>
</dbReference>
<dbReference type="PIRSF" id="PIRSF016184">
    <property type="entry name" value="PhzC_PhzF"/>
    <property type="match status" value="1"/>
</dbReference>
<evidence type="ECO:0000256" key="2">
    <source>
        <dbReference type="ARBA" id="ARBA00023235"/>
    </source>
</evidence>
<dbReference type="Pfam" id="PF02567">
    <property type="entry name" value="PhzC-PhzF"/>
    <property type="match status" value="1"/>
</dbReference>
<dbReference type="EMBL" id="JAUSRB010000002">
    <property type="protein sequence ID" value="MDP9869253.1"/>
    <property type="molecule type" value="Genomic_DNA"/>
</dbReference>
<organism evidence="3 4">
    <name type="scientific">Streptosporangium brasiliense</name>
    <dbReference type="NCBI Taxonomy" id="47480"/>
    <lineage>
        <taxon>Bacteria</taxon>
        <taxon>Bacillati</taxon>
        <taxon>Actinomycetota</taxon>
        <taxon>Actinomycetes</taxon>
        <taxon>Streptosporangiales</taxon>
        <taxon>Streptosporangiaceae</taxon>
        <taxon>Streptosporangium</taxon>
    </lineage>
</organism>
<dbReference type="PANTHER" id="PTHR13774">
    <property type="entry name" value="PHENAZINE BIOSYNTHESIS PROTEIN"/>
    <property type="match status" value="1"/>
</dbReference>